<protein>
    <submittedName>
        <fullName evidence="1">Uncharacterized protein</fullName>
    </submittedName>
</protein>
<accession>A0A834NZ86</accession>
<gene>
    <name evidence="1" type="ORF">H0235_009768</name>
</gene>
<dbReference type="AlphaFoldDB" id="A0A834NZ86"/>
<proteinExistence type="predicted"/>
<comment type="caution">
    <text evidence="1">The sequence shown here is derived from an EMBL/GenBank/DDBJ whole genome shotgun (WGS) entry which is preliminary data.</text>
</comment>
<name>A0A834NZ86_VESPE</name>
<organism evidence="1 2">
    <name type="scientific">Vespula pensylvanica</name>
    <name type="common">Western yellow jacket</name>
    <name type="synonym">Wasp</name>
    <dbReference type="NCBI Taxonomy" id="30213"/>
    <lineage>
        <taxon>Eukaryota</taxon>
        <taxon>Metazoa</taxon>
        <taxon>Ecdysozoa</taxon>
        <taxon>Arthropoda</taxon>
        <taxon>Hexapoda</taxon>
        <taxon>Insecta</taxon>
        <taxon>Pterygota</taxon>
        <taxon>Neoptera</taxon>
        <taxon>Endopterygota</taxon>
        <taxon>Hymenoptera</taxon>
        <taxon>Apocrita</taxon>
        <taxon>Aculeata</taxon>
        <taxon>Vespoidea</taxon>
        <taxon>Vespidae</taxon>
        <taxon>Vespinae</taxon>
        <taxon>Vespula</taxon>
    </lineage>
</organism>
<dbReference type="Proteomes" id="UP000600918">
    <property type="component" value="Unassembled WGS sequence"/>
</dbReference>
<reference evidence="1" key="1">
    <citation type="journal article" date="2020" name="G3 (Bethesda)">
        <title>High-Quality Assemblies for Three Invasive Social Wasps from the &lt;i&gt;Vespula&lt;/i&gt; Genus.</title>
        <authorList>
            <person name="Harrop T.W.R."/>
            <person name="Guhlin J."/>
            <person name="McLaughlin G.M."/>
            <person name="Permina E."/>
            <person name="Stockwell P."/>
            <person name="Gilligan J."/>
            <person name="Le Lec M.F."/>
            <person name="Gruber M.A.M."/>
            <person name="Quinn O."/>
            <person name="Lovegrove M."/>
            <person name="Duncan E.J."/>
            <person name="Remnant E.J."/>
            <person name="Van Eeckhoven J."/>
            <person name="Graham B."/>
            <person name="Knapp R.A."/>
            <person name="Langford K.W."/>
            <person name="Kronenberg Z."/>
            <person name="Press M.O."/>
            <person name="Eacker S.M."/>
            <person name="Wilson-Rankin E.E."/>
            <person name="Purcell J."/>
            <person name="Lester P.J."/>
            <person name="Dearden P.K."/>
        </authorList>
    </citation>
    <scope>NUCLEOTIDE SEQUENCE</scope>
    <source>
        <strain evidence="1">Volc-1</strain>
    </source>
</reference>
<keyword evidence="2" id="KW-1185">Reference proteome</keyword>
<dbReference type="EMBL" id="JACSDY010000008">
    <property type="protein sequence ID" value="KAF7421932.1"/>
    <property type="molecule type" value="Genomic_DNA"/>
</dbReference>
<evidence type="ECO:0000313" key="2">
    <source>
        <dbReference type="Proteomes" id="UP000600918"/>
    </source>
</evidence>
<evidence type="ECO:0000313" key="1">
    <source>
        <dbReference type="EMBL" id="KAF7421932.1"/>
    </source>
</evidence>
<sequence length="152" mass="17470">MVLCDWLEIVSQHQQINHRLGIHLRMESDVIGHLWCSQLSESIVRVCKDDKSIPNISKLNGFEGSEAADDDNTNRNKLVEEELIPYRDNKLLSIISIHLYRSTDELIKVKDVGLLVPAIQENAFRSALFSKGQRCLKFMRGMEIRDRSVSFT</sequence>